<dbReference type="OrthoDB" id="361835at2759"/>
<dbReference type="PANTHER" id="PTHR33828:SF2">
    <property type="entry name" value="NUCLEOLIN"/>
    <property type="match status" value="1"/>
</dbReference>
<evidence type="ECO:0000256" key="1">
    <source>
        <dbReference type="SAM" id="MobiDB-lite"/>
    </source>
</evidence>
<feature type="region of interest" description="Disordered" evidence="1">
    <location>
        <begin position="1"/>
        <end position="78"/>
    </location>
</feature>
<name>A0A443P593_9MAGN</name>
<proteinExistence type="predicted"/>
<feature type="compositionally biased region" description="Basic residues" evidence="1">
    <location>
        <begin position="251"/>
        <end position="262"/>
    </location>
</feature>
<sequence>MSPKQEKPAKREVKKEADEEEDNTPLSSSLKSMKKSIQMNGSREARLKAAAKIKKEEPQSDEDDDDYEEKKTSIKKTPKKVEKGLGLKDKKMIKKEKVKEEVDMLVRRKKVASVAAAVGLKEKKKEKKVYDLPGQKHDPPEERDPLRIFYETLYQQLPSSEMAAFWMMEWGLLPPAQAKKVYELKLKKNQQLKFSSPVKTVSIKKTTKEASVKKIPVKSTPVSKPASKTSKKRKANNSSSDEDNDDDFTPIKKKTKKQKGAT</sequence>
<dbReference type="PANTHER" id="PTHR33828">
    <property type="entry name" value="OS05G0596200 PROTEIN"/>
    <property type="match status" value="1"/>
</dbReference>
<dbReference type="EMBL" id="QPKB01000005">
    <property type="protein sequence ID" value="RWR85954.1"/>
    <property type="molecule type" value="Genomic_DNA"/>
</dbReference>
<comment type="caution">
    <text evidence="2">The sequence shown here is derived from an EMBL/GenBank/DDBJ whole genome shotgun (WGS) entry which is preliminary data.</text>
</comment>
<dbReference type="Proteomes" id="UP000283530">
    <property type="component" value="Unassembled WGS sequence"/>
</dbReference>
<protein>
    <submittedName>
        <fullName evidence="2">Transcriptional regulator ATRX isoform X1</fullName>
    </submittedName>
</protein>
<gene>
    <name evidence="2" type="ORF">CKAN_01483200</name>
</gene>
<accession>A0A443P593</accession>
<reference evidence="2 3" key="1">
    <citation type="journal article" date="2019" name="Nat. Plants">
        <title>Stout camphor tree genome fills gaps in understanding of flowering plant genome evolution.</title>
        <authorList>
            <person name="Chaw S.M."/>
            <person name="Liu Y.C."/>
            <person name="Wu Y.W."/>
            <person name="Wang H.Y."/>
            <person name="Lin C.I."/>
            <person name="Wu C.S."/>
            <person name="Ke H.M."/>
            <person name="Chang L.Y."/>
            <person name="Hsu C.Y."/>
            <person name="Yang H.T."/>
            <person name="Sudianto E."/>
            <person name="Hsu M.H."/>
            <person name="Wu K.P."/>
            <person name="Wang L.N."/>
            <person name="Leebens-Mack J.H."/>
            <person name="Tsai I.J."/>
        </authorList>
    </citation>
    <scope>NUCLEOTIDE SEQUENCE [LARGE SCALE GENOMIC DNA]</scope>
    <source>
        <strain evidence="3">cv. Chaw 1501</strain>
        <tissue evidence="2">Young leaves</tissue>
    </source>
</reference>
<evidence type="ECO:0000313" key="3">
    <source>
        <dbReference type="Proteomes" id="UP000283530"/>
    </source>
</evidence>
<dbReference type="AlphaFoldDB" id="A0A443P593"/>
<evidence type="ECO:0000313" key="2">
    <source>
        <dbReference type="EMBL" id="RWR85954.1"/>
    </source>
</evidence>
<keyword evidence="3" id="KW-1185">Reference proteome</keyword>
<feature type="compositionally biased region" description="Basic and acidic residues" evidence="1">
    <location>
        <begin position="1"/>
        <end position="17"/>
    </location>
</feature>
<feature type="region of interest" description="Disordered" evidence="1">
    <location>
        <begin position="197"/>
        <end position="262"/>
    </location>
</feature>
<organism evidence="2 3">
    <name type="scientific">Cinnamomum micranthum f. kanehirae</name>
    <dbReference type="NCBI Taxonomy" id="337451"/>
    <lineage>
        <taxon>Eukaryota</taxon>
        <taxon>Viridiplantae</taxon>
        <taxon>Streptophyta</taxon>
        <taxon>Embryophyta</taxon>
        <taxon>Tracheophyta</taxon>
        <taxon>Spermatophyta</taxon>
        <taxon>Magnoliopsida</taxon>
        <taxon>Magnoliidae</taxon>
        <taxon>Laurales</taxon>
        <taxon>Lauraceae</taxon>
        <taxon>Cinnamomum</taxon>
    </lineage>
</organism>
<dbReference type="STRING" id="337451.A0A443P593"/>
<feature type="compositionally biased region" description="Basic and acidic residues" evidence="1">
    <location>
        <begin position="43"/>
        <end position="58"/>
    </location>
</feature>